<keyword evidence="5" id="KW-1185">Reference proteome</keyword>
<feature type="region of interest" description="Disordered" evidence="2">
    <location>
        <begin position="900"/>
        <end position="933"/>
    </location>
</feature>
<feature type="compositionally biased region" description="Acidic residues" evidence="2">
    <location>
        <begin position="1490"/>
        <end position="1517"/>
    </location>
</feature>
<accession>A0A2P6TBR5</accession>
<comment type="caution">
    <text evidence="4">The sequence shown here is derived from an EMBL/GenBank/DDBJ whole genome shotgun (WGS) entry which is preliminary data.</text>
</comment>
<dbReference type="PANTHER" id="PTHR12975:SF6">
    <property type="entry name" value="TRAFFICKING PROTEIN PARTICLE COMPLEX SUBUNIT 8"/>
    <property type="match status" value="1"/>
</dbReference>
<dbReference type="GO" id="GO:1990072">
    <property type="term" value="C:TRAPPIII protein complex"/>
    <property type="evidence" value="ECO:0007669"/>
    <property type="project" value="TreeGrafter"/>
</dbReference>
<feature type="region of interest" description="Disordered" evidence="2">
    <location>
        <begin position="2469"/>
        <end position="2493"/>
    </location>
</feature>
<evidence type="ECO:0000259" key="3">
    <source>
        <dbReference type="Pfam" id="PF24542"/>
    </source>
</evidence>
<evidence type="ECO:0000313" key="4">
    <source>
        <dbReference type="EMBL" id="PRW18320.1"/>
    </source>
</evidence>
<evidence type="ECO:0000256" key="1">
    <source>
        <dbReference type="SAM" id="Coils"/>
    </source>
</evidence>
<protein>
    <submittedName>
        <fullName evidence="4">Trafficking particle complex subunit 8</fullName>
    </submittedName>
</protein>
<feature type="region of interest" description="Disordered" evidence="2">
    <location>
        <begin position="342"/>
        <end position="367"/>
    </location>
</feature>
<dbReference type="InterPro" id="IPR024420">
    <property type="entry name" value="TRAPP_III_complex_Trs85"/>
</dbReference>
<dbReference type="Pfam" id="PF12739">
    <property type="entry name" value="TRAPPC-Trs85"/>
    <property type="match status" value="1"/>
</dbReference>
<feature type="domain" description="TPPC8 C-terminal Ig-like" evidence="3">
    <location>
        <begin position="1185"/>
        <end position="1325"/>
    </location>
</feature>
<keyword evidence="1" id="KW-0175">Coiled coil</keyword>
<feature type="region of interest" description="Disordered" evidence="2">
    <location>
        <begin position="741"/>
        <end position="760"/>
    </location>
</feature>
<feature type="compositionally biased region" description="Basic residues" evidence="2">
    <location>
        <begin position="2483"/>
        <end position="2493"/>
    </location>
</feature>
<reference evidence="4 5" key="1">
    <citation type="journal article" date="2018" name="Plant J.">
        <title>Genome sequences of Chlorella sorokiniana UTEX 1602 and Micractinium conductrix SAG 241.80: implications to maltose excretion by a green alga.</title>
        <authorList>
            <person name="Arriola M.B."/>
            <person name="Velmurugan N."/>
            <person name="Zhang Y."/>
            <person name="Plunkett M.H."/>
            <person name="Hondzo H."/>
            <person name="Barney B.M."/>
        </authorList>
    </citation>
    <scope>NUCLEOTIDE SEQUENCE [LARGE SCALE GENOMIC DNA]</scope>
    <source>
        <strain evidence="5">UTEX 1602</strain>
    </source>
</reference>
<feature type="coiled-coil region" evidence="1">
    <location>
        <begin position="2205"/>
        <end position="2268"/>
    </location>
</feature>
<feature type="region of interest" description="Disordered" evidence="2">
    <location>
        <begin position="1114"/>
        <end position="1149"/>
    </location>
</feature>
<dbReference type="Proteomes" id="UP000239899">
    <property type="component" value="Unassembled WGS sequence"/>
</dbReference>
<dbReference type="EMBL" id="LHPG02000026">
    <property type="protein sequence ID" value="PRW18320.1"/>
    <property type="molecule type" value="Genomic_DNA"/>
</dbReference>
<feature type="coiled-coil region" evidence="1">
    <location>
        <begin position="1716"/>
        <end position="2048"/>
    </location>
</feature>
<feature type="compositionally biased region" description="Low complexity" evidence="2">
    <location>
        <begin position="2345"/>
        <end position="2370"/>
    </location>
</feature>
<proteinExistence type="predicted"/>
<feature type="region of interest" description="Disordered" evidence="2">
    <location>
        <begin position="2272"/>
        <end position="2379"/>
    </location>
</feature>
<feature type="region of interest" description="Disordered" evidence="2">
    <location>
        <begin position="1436"/>
        <end position="1547"/>
    </location>
</feature>
<sequence length="2493" mass="260627">MEALQHLKAELAKASSPAVMVLAAPAVDAACAKNGLSLAELLRPFGIIRQLNGTVGVPVRTPAEHPLRLHSWRLRFYAAATMFQPSPEAADAHLRAVLAAAAGEEATADPPDLQELLAAAAAGGGRAGEATPWFRAYRREYLRLMQFGEHEATDHPVACVLALPSDFEGDLAAGFAGLWRMPALPPLMQAGVMEAAAVLRHYVLVHDVSSAQPAVAAAAAERARAAAAVLGAPCHLLTINNGSGSGPPVAPRLWADALHACVAGGGAGEPAERPPAPPSGLGAWLSEGDTSGLAAFVHELAVRGVIPHMEARLRALNAQVTANRKGLKNQLKSLLWRKAGSAAGGSDSPATSAPSTPSAAATAGGSGAAAPASYASGSVEAAMRQLSDLALALGDYDTAASTLRLLASDTRADRAYKAYAGVQEALGAVAVLSGAPPSEAAACYKEALHRYSQLTATNPRNREGVRYATRTVLLLADYLRAVGQHADANWALMKAHFQEDDMRAGLLLEQAAHCLLALRPPHVRKFAFHLVLAGLRYDMCGQRSLAHRVYKLVLGVYRGRQWALIEEHLHDVLGRQAREAGDAAGAAQHFMAMLACPHNSPHCQQLYLAQFTEVLQAAQAQLGFPLVLSLPLPAVNCEHVGVQHDGQAAYSGVEARQLAPEAWQALEAALQPGLDGHPSSTWLDGGSRAARLNEAGEEGAPRSCCAGEAVGLDVELHNPLQLDLAVTHLRLACSWEPAAGAAGGARGAEGSPPGVQGAAGEQGFQLHEESVTLHGGERVVVHLRVVPLRPGTLQVHGLSWLLNGVAHGQAAFCIPQPRPRKPGSSSKVLIDAERPAPGGISFRVLPPMPRLEVSVSGLPPTVLAGEVVRCTMRLRNSGAMSLHRLSMAAAAGAGLFLQPPSRPASGSASSPTAPAHPTAAGSSRSGGGGGPEELVPSFRQGAAVFTLPSARLGVGQELELPVWFRAAHAGPAHFALAWRYEPLVRMEGLACRTVRFARSVEALPSLFLAARLAAGAGSCTPGGCLLQAHLHNLASDTLLVTSLACPSRSWRLCDGGSGSASSSSSDEALQIGSDMSATLHRQLEPAEAAHGPAGLPGSSLTDAEAGLLDASRHAAEAAAPKQLQPPAGQQQQQWEQQQRKRRQQEGGESGVDVVVLWQAGGEQGATLRRGFTSLHNQSPHGMPPIAAQLHGPAHARHDFASAALCVVPLTLQLRNTMAAPAAVAVELGKAEGAAAPLGTPTWAAAADGSHAGAAALARSGSTLSSSSSAPVALVAAGALPPARQYAWCGRTRVVLPAVPPGQLVEVPLSVAVQRPGKLALADCTVSWQFAGPPALSGSCTLPPLHVTVAPAGVHQFSQKQLPPRAPAACCTHALASTRSGHGGLLCPVNTASKRHSLQAPVVAPPPAMAAAEDCGGSDGGVELPCCSPEDELYPPFCEQPSPSQMHKYSSWLQGPDQQGNGNPAAGHGDAQLQAEASQLPAGSTSQEQQGSEEEEEAVEAETEEEAEEEAAAGDAEGEPGVAGVADGEQAAAASQEGGSGPQADALPEHWGIGTEALIEWCDSKGWKLPAWLERQQPCGQAPAGSLLDGYEALASLPGTPQQLVFAVRAMLERRGDPAIKGVTPPNQLAADQLDSQFLGVTQDTYVSPSSRTVEGGVESMGADAGVGYYLFRTDAQARLGKLWALAIKAVIQLEAAKTALEQQLQGGAPLPEAEAVAELRAVLQQRQQELEAVLAAKEELEAVLQDKEAELTRETFRKNNILEMRNRAMGARDSAERKLNEVTENAAQREAEMQQQLQEASEAAAEREIELEQQVREVAAAAAQREGELEQQLEQAAAAAAARETELQAQLERAAAAAAAREAEMQEQLQQVTEAAAAREAELQEQLEQAEEAVAEQEAELQQQVQQAQRQAEEVGEERRQLSQQLAELRQTRQQELAEADKQQEVAAAEQQRLAAEAQRWEARCQAAEQQAAQQAAAAANVEQMAAEREAAVADCHRLQQELAAAQRLAAGLQQHNTALQAASAKVLEQVQQVAAAAEAHAQEAQAAACGRHTLAPAMPAAEPQVACGQLSHEQRRELRRFLTDTNYQHTKLGAAFPLLHALRSPSFWRGVAEGLQAPERLVLVEGVRLVAELALADKGAAEAAAGEAERSKRLALKQVERMKAVVEAQRAAAAQQAAAGQGANGGADGGQQGGYDVWELLMELGKREEEVLEAQNELELEREASSCKAWQLVHEAEAQRDAACQRVRQLEAQLAESRGDAARLRQLVAAQPQQVEEGRAAKRARKAAVEPAGGWAVGETSDAEDWPASSDAEQAAGQGHSADETGGSQATEPAAPMATTQLRQAEQGAAAEESADSQAEAAAPSATAQLPQGEREAVAHQPGLVGAEPAAAAARLQGEEQLDALGLSAAESQDEPGEAASSTHMQSVALCAQLQGLPAGWQRFMTEQLVAQHGAFASLMAQALAMESESGSMCGVQEPSGSKKRRREPAAA</sequence>
<dbReference type="PANTHER" id="PTHR12975">
    <property type="entry name" value="TRANSPORT PROTEIN TRAPP"/>
    <property type="match status" value="1"/>
</dbReference>
<feature type="compositionally biased region" description="Low complexity" evidence="2">
    <location>
        <begin position="903"/>
        <end position="923"/>
    </location>
</feature>
<gene>
    <name evidence="4" type="ORF">C2E21_9374</name>
</gene>
<dbReference type="OrthoDB" id="437922at2759"/>
<organism evidence="4 5">
    <name type="scientific">Chlorella sorokiniana</name>
    <name type="common">Freshwater green alga</name>
    <dbReference type="NCBI Taxonomy" id="3076"/>
    <lineage>
        <taxon>Eukaryota</taxon>
        <taxon>Viridiplantae</taxon>
        <taxon>Chlorophyta</taxon>
        <taxon>core chlorophytes</taxon>
        <taxon>Trebouxiophyceae</taxon>
        <taxon>Chlorellales</taxon>
        <taxon>Chlorellaceae</taxon>
        <taxon>Chlorella clade</taxon>
        <taxon>Chlorella</taxon>
    </lineage>
</organism>
<feature type="compositionally biased region" description="Low complexity" evidence="2">
    <location>
        <begin position="1518"/>
        <end position="1536"/>
    </location>
</feature>
<dbReference type="Pfam" id="PF24542">
    <property type="entry name" value="Ig_TPPC8_C"/>
    <property type="match status" value="1"/>
</dbReference>
<feature type="compositionally biased region" description="Polar residues" evidence="2">
    <location>
        <begin position="1440"/>
        <end position="1461"/>
    </location>
</feature>
<dbReference type="STRING" id="3076.A0A2P6TBR5"/>
<evidence type="ECO:0000256" key="2">
    <source>
        <dbReference type="SAM" id="MobiDB-lite"/>
    </source>
</evidence>
<name>A0A2P6TBR5_CHLSO</name>
<evidence type="ECO:0000313" key="5">
    <source>
        <dbReference type="Proteomes" id="UP000239899"/>
    </source>
</evidence>
<feature type="compositionally biased region" description="Low complexity" evidence="2">
    <location>
        <begin position="1116"/>
        <end position="1136"/>
    </location>
</feature>
<dbReference type="InterPro" id="IPR057651">
    <property type="entry name" value="Ig_TPPC8_C"/>
</dbReference>